<dbReference type="Gene3D" id="3.40.50.2300">
    <property type="match status" value="2"/>
</dbReference>
<dbReference type="PANTHER" id="PTHR30483">
    <property type="entry name" value="LEUCINE-SPECIFIC-BINDING PROTEIN"/>
    <property type="match status" value="1"/>
</dbReference>
<keyword evidence="5" id="KW-1133">Transmembrane helix</keyword>
<evidence type="ECO:0000256" key="4">
    <source>
        <dbReference type="SAM" id="MobiDB-lite"/>
    </source>
</evidence>
<evidence type="ECO:0000259" key="6">
    <source>
        <dbReference type="Pfam" id="PF13458"/>
    </source>
</evidence>
<keyword evidence="2" id="KW-0732">Signal</keyword>
<dbReference type="PANTHER" id="PTHR30483:SF37">
    <property type="entry name" value="ABC TRANSPORTER SUBSTRATE-BINDING PROTEIN"/>
    <property type="match status" value="1"/>
</dbReference>
<evidence type="ECO:0000313" key="7">
    <source>
        <dbReference type="EMBL" id="MBB4266917.1"/>
    </source>
</evidence>
<evidence type="ECO:0000256" key="5">
    <source>
        <dbReference type="SAM" id="Phobius"/>
    </source>
</evidence>
<organism evidence="7 8">
    <name type="scientific">Roseospira visakhapatnamensis</name>
    <dbReference type="NCBI Taxonomy" id="390880"/>
    <lineage>
        <taxon>Bacteria</taxon>
        <taxon>Pseudomonadati</taxon>
        <taxon>Pseudomonadota</taxon>
        <taxon>Alphaproteobacteria</taxon>
        <taxon>Rhodospirillales</taxon>
        <taxon>Rhodospirillaceae</taxon>
        <taxon>Roseospira</taxon>
    </lineage>
</organism>
<evidence type="ECO:0000256" key="3">
    <source>
        <dbReference type="ARBA" id="ARBA00022970"/>
    </source>
</evidence>
<keyword evidence="3" id="KW-0029">Amino-acid transport</keyword>
<keyword evidence="8" id="KW-1185">Reference proteome</keyword>
<feature type="transmembrane region" description="Helical" evidence="5">
    <location>
        <begin position="12"/>
        <end position="31"/>
    </location>
</feature>
<accession>A0A7W6REF7</accession>
<comment type="caution">
    <text evidence="7">The sequence shown here is derived from an EMBL/GenBank/DDBJ whole genome shotgun (WGS) entry which is preliminary data.</text>
</comment>
<dbReference type="Proteomes" id="UP000554286">
    <property type="component" value="Unassembled WGS sequence"/>
</dbReference>
<protein>
    <submittedName>
        <fullName evidence="7">Branched-chain amino acid transport system substrate-binding protein</fullName>
    </submittedName>
</protein>
<sequence length="406" mass="42589">MRHPLRSIPTLAIVRWVGVIAVMAVGLAGPLTRAHAQDSSARVLVGDITTTGRIGEPALSYQRGRDLALGFISMAGGVMGHRPIEVVSIDPQGDPAAAARAVEDLKDQGAVLFMGGMVADVTLAAARAAGDTPFLAVDARLPSAMVEQQPNLFQLGPSAEALGRALASEVAASPATHWGVVAQDDYFGRALAHAFWNALTRARPDITLAMEHYVPTLSGDVGPALDAMRAGQPHGLLVGLRDGDLVAFVEGATAQGLLGSLVVAAPQMGSADLMAALRGRVPQGWVTTGYPCCAFGGQPHRSFVRSYERSYPQAGMPTLGALYGYTAMTTLATALERAWSDDPGDIAEELRRMTMTTPVATIRFDGATRQSSLPLWVGGLAADGRGEGSFTDGRRLNPVTLTREGR</sequence>
<name>A0A7W6REF7_9PROT</name>
<comment type="similarity">
    <text evidence="1">Belongs to the leucine-binding protein family.</text>
</comment>
<gene>
    <name evidence="7" type="ORF">GGD89_002553</name>
</gene>
<dbReference type="AlphaFoldDB" id="A0A7W6REF7"/>
<evidence type="ECO:0000256" key="1">
    <source>
        <dbReference type="ARBA" id="ARBA00010062"/>
    </source>
</evidence>
<keyword evidence="5" id="KW-0812">Transmembrane</keyword>
<dbReference type="RefSeq" id="WP_184045795.1">
    <property type="nucleotide sequence ID" value="NZ_JACIGK010000019.1"/>
</dbReference>
<proteinExistence type="inferred from homology"/>
<keyword evidence="3" id="KW-0813">Transport</keyword>
<dbReference type="Pfam" id="PF13458">
    <property type="entry name" value="Peripla_BP_6"/>
    <property type="match status" value="1"/>
</dbReference>
<reference evidence="7 8" key="1">
    <citation type="submission" date="2020-08" db="EMBL/GenBank/DDBJ databases">
        <title>Genome sequencing of Purple Non-Sulfur Bacteria from various extreme environments.</title>
        <authorList>
            <person name="Mayer M."/>
        </authorList>
    </citation>
    <scope>NUCLEOTIDE SEQUENCE [LARGE SCALE GENOMIC DNA]</scope>
    <source>
        <strain evidence="7 8">JA131</strain>
    </source>
</reference>
<dbReference type="GO" id="GO:0006865">
    <property type="term" value="P:amino acid transport"/>
    <property type="evidence" value="ECO:0007669"/>
    <property type="project" value="UniProtKB-KW"/>
</dbReference>
<dbReference type="InterPro" id="IPR028081">
    <property type="entry name" value="Leu-bd"/>
</dbReference>
<evidence type="ECO:0000256" key="2">
    <source>
        <dbReference type="ARBA" id="ARBA00022729"/>
    </source>
</evidence>
<dbReference type="EMBL" id="JACIGK010000019">
    <property type="protein sequence ID" value="MBB4266917.1"/>
    <property type="molecule type" value="Genomic_DNA"/>
</dbReference>
<evidence type="ECO:0000313" key="8">
    <source>
        <dbReference type="Proteomes" id="UP000554286"/>
    </source>
</evidence>
<feature type="domain" description="Leucine-binding protein" evidence="6">
    <location>
        <begin position="50"/>
        <end position="384"/>
    </location>
</feature>
<dbReference type="InterPro" id="IPR051010">
    <property type="entry name" value="BCAA_transport"/>
</dbReference>
<feature type="region of interest" description="Disordered" evidence="4">
    <location>
        <begin position="387"/>
        <end position="406"/>
    </location>
</feature>
<keyword evidence="5" id="KW-0472">Membrane</keyword>
<dbReference type="SUPFAM" id="SSF53822">
    <property type="entry name" value="Periplasmic binding protein-like I"/>
    <property type="match status" value="1"/>
</dbReference>
<dbReference type="InterPro" id="IPR028082">
    <property type="entry name" value="Peripla_BP_I"/>
</dbReference>